<organism evidence="1 2">
    <name type="scientific">Hyalomma asiaticum</name>
    <name type="common">Tick</name>
    <dbReference type="NCBI Taxonomy" id="266040"/>
    <lineage>
        <taxon>Eukaryota</taxon>
        <taxon>Metazoa</taxon>
        <taxon>Ecdysozoa</taxon>
        <taxon>Arthropoda</taxon>
        <taxon>Chelicerata</taxon>
        <taxon>Arachnida</taxon>
        <taxon>Acari</taxon>
        <taxon>Parasitiformes</taxon>
        <taxon>Ixodida</taxon>
        <taxon>Ixodoidea</taxon>
        <taxon>Ixodidae</taxon>
        <taxon>Hyalomminae</taxon>
        <taxon>Hyalomma</taxon>
    </lineage>
</organism>
<sequence length="388" mass="44257">MPTLKFATWNVRGFRDKSKQRDILSFAQAQGIDVLFIQEANFRSPLDVVAFRRYFRVDAFFSLTSSRACGVGIIFLSGRFRQKSHCTFGADGRMIMLNVYIEDKRVRFINLYAPVTRSDTNSFFNDLHQLQLEPLPHVLLGDFNCVVDSQRDVRGHGQGGSTYQAKELVKILRHLSLTDVWTIKDQCEQDRPHLLAGLPARLRGRMRGCRSPGQPLKGNLTTSHWQQRSRNLGWRLDPSLLHDEVCVQRVRDCIQESLENVPSLTPHVWETLKEGWKKLLQEEGRDRKRRISAQMGEILRRMRIATYTHLLQLKTRRPAKEPDPPDSPTDPGSRDVYGNGGVKITEAKRLDGSITSDPGEIADMVAEDPAAGTRRYATKRRISPHDGL</sequence>
<dbReference type="EMBL" id="CM023481">
    <property type="protein sequence ID" value="KAH6944883.1"/>
    <property type="molecule type" value="Genomic_DNA"/>
</dbReference>
<gene>
    <name evidence="1" type="ORF">HPB50_005933</name>
</gene>
<proteinExistence type="predicted"/>
<comment type="caution">
    <text evidence="1">The sequence shown here is derived from an EMBL/GenBank/DDBJ whole genome shotgun (WGS) entry which is preliminary data.</text>
</comment>
<evidence type="ECO:0000313" key="1">
    <source>
        <dbReference type="EMBL" id="KAH6944883.1"/>
    </source>
</evidence>
<accession>A0ACB7TFK4</accession>
<name>A0ACB7TFK4_HYAAI</name>
<keyword evidence="2" id="KW-1185">Reference proteome</keyword>
<protein>
    <submittedName>
        <fullName evidence="1">Uncharacterized protein</fullName>
    </submittedName>
</protein>
<dbReference type="Proteomes" id="UP000821845">
    <property type="component" value="Chromosome 1"/>
</dbReference>
<reference evidence="1" key="1">
    <citation type="submission" date="2020-05" db="EMBL/GenBank/DDBJ databases">
        <title>Large-scale comparative analyses of tick genomes elucidate their genetic diversity and vector capacities.</title>
        <authorList>
            <person name="Jia N."/>
            <person name="Wang J."/>
            <person name="Shi W."/>
            <person name="Du L."/>
            <person name="Sun Y."/>
            <person name="Zhan W."/>
            <person name="Jiang J."/>
            <person name="Wang Q."/>
            <person name="Zhang B."/>
            <person name="Ji P."/>
            <person name="Sakyi L.B."/>
            <person name="Cui X."/>
            <person name="Yuan T."/>
            <person name="Jiang B."/>
            <person name="Yang W."/>
            <person name="Lam T.T.-Y."/>
            <person name="Chang Q."/>
            <person name="Ding S."/>
            <person name="Wang X."/>
            <person name="Zhu J."/>
            <person name="Ruan X."/>
            <person name="Zhao L."/>
            <person name="Wei J."/>
            <person name="Que T."/>
            <person name="Du C."/>
            <person name="Cheng J."/>
            <person name="Dai P."/>
            <person name="Han X."/>
            <person name="Huang E."/>
            <person name="Gao Y."/>
            <person name="Liu J."/>
            <person name="Shao H."/>
            <person name="Ye R."/>
            <person name="Li L."/>
            <person name="Wei W."/>
            <person name="Wang X."/>
            <person name="Wang C."/>
            <person name="Yang T."/>
            <person name="Huo Q."/>
            <person name="Li W."/>
            <person name="Guo W."/>
            <person name="Chen H."/>
            <person name="Zhou L."/>
            <person name="Ni X."/>
            <person name="Tian J."/>
            <person name="Zhou Y."/>
            <person name="Sheng Y."/>
            <person name="Liu T."/>
            <person name="Pan Y."/>
            <person name="Xia L."/>
            <person name="Li J."/>
            <person name="Zhao F."/>
            <person name="Cao W."/>
        </authorList>
    </citation>
    <scope>NUCLEOTIDE SEQUENCE</scope>
    <source>
        <strain evidence="1">Hyas-2018</strain>
    </source>
</reference>
<evidence type="ECO:0000313" key="2">
    <source>
        <dbReference type="Proteomes" id="UP000821845"/>
    </source>
</evidence>